<dbReference type="InterPro" id="IPR050248">
    <property type="entry name" value="Polysacc_deacetylase_ArnD"/>
</dbReference>
<comment type="caution">
    <text evidence="1">The sequence shown here is derived from an EMBL/GenBank/DDBJ whole genome shotgun (WGS) entry which is preliminary data.</text>
</comment>
<organism evidence="1 2">
    <name type="scientific">Metabacillus sediminilitoris</name>
    <dbReference type="NCBI Taxonomy" id="2567941"/>
    <lineage>
        <taxon>Bacteria</taxon>
        <taxon>Bacillati</taxon>
        <taxon>Bacillota</taxon>
        <taxon>Bacilli</taxon>
        <taxon>Bacillales</taxon>
        <taxon>Bacillaceae</taxon>
        <taxon>Metabacillus</taxon>
    </lineage>
</organism>
<dbReference type="Pfam" id="PF01522">
    <property type="entry name" value="Polysacc_deac_1"/>
    <property type="match status" value="1"/>
</dbReference>
<gene>
    <name evidence="1" type="primary">pdaB</name>
    <name evidence="1" type="ORF">E6W99_21910</name>
</gene>
<dbReference type="InterPro" id="IPR014132">
    <property type="entry name" value="PdaB-like"/>
</dbReference>
<dbReference type="Gene3D" id="3.20.20.370">
    <property type="entry name" value="Glycoside hydrolase/deacetylase"/>
    <property type="match status" value="1"/>
</dbReference>
<dbReference type="PANTHER" id="PTHR10587:SF128">
    <property type="entry name" value="POLYSACCHARIDE DEACETYLASE PDAB-RELATED"/>
    <property type="match status" value="1"/>
</dbReference>
<dbReference type="RefSeq" id="WP_136357849.1">
    <property type="nucleotide sequence ID" value="NZ_CP046266.1"/>
</dbReference>
<dbReference type="EMBL" id="SSNT01000022">
    <property type="protein sequence ID" value="THF76120.1"/>
    <property type="molecule type" value="Genomic_DNA"/>
</dbReference>
<dbReference type="PROSITE" id="PS51677">
    <property type="entry name" value="NODB"/>
    <property type="match status" value="1"/>
</dbReference>
<dbReference type="InterPro" id="IPR002509">
    <property type="entry name" value="NODB_dom"/>
</dbReference>
<evidence type="ECO:0000313" key="1">
    <source>
        <dbReference type="EMBL" id="THF76120.1"/>
    </source>
</evidence>
<keyword evidence="2" id="KW-1185">Reference proteome</keyword>
<accession>A0A4S4BTG0</accession>
<protein>
    <submittedName>
        <fullName evidence="1">Polysaccharide deacetylase family sporulation protein PdaB</fullName>
    </submittedName>
</protein>
<dbReference type="GO" id="GO:0016810">
    <property type="term" value="F:hydrolase activity, acting on carbon-nitrogen (but not peptide) bonds"/>
    <property type="evidence" value="ECO:0007669"/>
    <property type="project" value="InterPro"/>
</dbReference>
<dbReference type="SUPFAM" id="SSF88713">
    <property type="entry name" value="Glycoside hydrolase/deacetylase"/>
    <property type="match status" value="1"/>
</dbReference>
<dbReference type="OrthoDB" id="9806342at2"/>
<proteinExistence type="predicted"/>
<dbReference type="NCBIfam" id="TIGR02764">
    <property type="entry name" value="spore_ybaN_pdaB"/>
    <property type="match status" value="1"/>
</dbReference>
<sequence>MNHFHVIHMKKIKQLALIMIAAFFTAGILYVENVLNYPVFSTSEGPKAIYRGETKNNEVALTFDISWGDVNAEPILDTLKKQKINNATFFLSASWAERHPDIVKRIVDEGHQVGSMGYAYKNYTDLEPNDIRRDLSLANEVFTELGVKNVTLLRPPSGGFNKDVLKIAEKQGYTVVHYSIDSDDWTNPGVEIIVKNTTSSLKGGDIILLHASDSAKQTNKALPAILKELNNRGLKNVTVGDLIANADAKSSEVK</sequence>
<name>A0A4S4BTG0_9BACI</name>
<dbReference type="GO" id="GO:0016020">
    <property type="term" value="C:membrane"/>
    <property type="evidence" value="ECO:0007669"/>
    <property type="project" value="TreeGrafter"/>
</dbReference>
<dbReference type="Proteomes" id="UP000310334">
    <property type="component" value="Unassembled WGS sequence"/>
</dbReference>
<dbReference type="InterPro" id="IPR011330">
    <property type="entry name" value="Glyco_hydro/deAcase_b/a-brl"/>
</dbReference>
<dbReference type="GO" id="GO:0005975">
    <property type="term" value="P:carbohydrate metabolic process"/>
    <property type="evidence" value="ECO:0007669"/>
    <property type="project" value="InterPro"/>
</dbReference>
<dbReference type="PANTHER" id="PTHR10587">
    <property type="entry name" value="GLYCOSYL TRANSFERASE-RELATED"/>
    <property type="match status" value="1"/>
</dbReference>
<evidence type="ECO:0000313" key="2">
    <source>
        <dbReference type="Proteomes" id="UP000310334"/>
    </source>
</evidence>
<dbReference type="AlphaFoldDB" id="A0A4S4BTG0"/>
<reference evidence="1 2" key="1">
    <citation type="submission" date="2019-04" db="EMBL/GenBank/DDBJ databases">
        <title>Bacillus sediminilitoris sp. nov., isolated from a tidal flat sediment on the East China Sea.</title>
        <authorList>
            <person name="Wei Y."/>
            <person name="Mao H."/>
            <person name="Fang J."/>
        </authorList>
    </citation>
    <scope>NUCLEOTIDE SEQUENCE [LARGE SCALE GENOMIC DNA]</scope>
    <source>
        <strain evidence="1 2">DSL-17</strain>
    </source>
</reference>